<dbReference type="SUPFAM" id="SSF56317">
    <property type="entry name" value="Carbon-nitrogen hydrolase"/>
    <property type="match status" value="1"/>
</dbReference>
<protein>
    <recommendedName>
        <fullName evidence="5">Carbon-nitrogen hydrolase family protein</fullName>
    </recommendedName>
</protein>
<dbReference type="STRING" id="47500.AF333_30320"/>
<evidence type="ECO:0008006" key="5">
    <source>
        <dbReference type="Google" id="ProtNLM"/>
    </source>
</evidence>
<evidence type="ECO:0000313" key="2">
    <source>
        <dbReference type="EMBL" id="SDJ88725.1"/>
    </source>
</evidence>
<organism evidence="1 3">
    <name type="scientific">Aneurinibacillus migulanus</name>
    <name type="common">Bacillus migulanus</name>
    <dbReference type="NCBI Taxonomy" id="47500"/>
    <lineage>
        <taxon>Bacteria</taxon>
        <taxon>Bacillati</taxon>
        <taxon>Bacillota</taxon>
        <taxon>Bacilli</taxon>
        <taxon>Bacillales</taxon>
        <taxon>Paenibacillaceae</taxon>
        <taxon>Aneurinibacillus group</taxon>
        <taxon>Aneurinibacillus</taxon>
    </lineage>
</organism>
<dbReference type="OrthoDB" id="2679900at2"/>
<name>A0A0D1V9V0_ANEMI</name>
<sequence length="296" mass="33698">MINRWKIFSYPMSSEQKVLEHVKSKLLEVEQDSIVVLPEYLAYTEENSRQALTALIDICQSKNISVITTLNLVPPTLPHAIKDVNYNVLTIVTKEGKVHTPQAKITPQSFERVQYQPRFPKMNVGDYNYLNKVTVEIDGAEFSVFFVICSDVYCLMAGVEKKEELKADYCIVPGNFGNGAEKAVRRTLERFREAGLFQTTIFSNPYQNIKDASQTPLVKEATEMIELDPTRSIKELTDWDRIQLVKENVAVYPDEQVPSFVHMTNLTAMDEGRMTVGMSRFPVVVQLGSYAEVIRL</sequence>
<keyword evidence="3" id="KW-1185">Reference proteome</keyword>
<proteinExistence type="predicted"/>
<dbReference type="Gene3D" id="3.60.110.10">
    <property type="entry name" value="Carbon-nitrogen hydrolase"/>
    <property type="match status" value="1"/>
</dbReference>
<evidence type="ECO:0000313" key="3">
    <source>
        <dbReference type="Proteomes" id="UP000037269"/>
    </source>
</evidence>
<dbReference type="Proteomes" id="UP000037269">
    <property type="component" value="Unassembled WGS sequence"/>
</dbReference>
<dbReference type="GeneID" id="42309420"/>
<evidence type="ECO:0000313" key="4">
    <source>
        <dbReference type="Proteomes" id="UP000182836"/>
    </source>
</evidence>
<evidence type="ECO:0000313" key="1">
    <source>
        <dbReference type="EMBL" id="KON84237.1"/>
    </source>
</evidence>
<reference evidence="2 4" key="2">
    <citation type="submission" date="2016-10" db="EMBL/GenBank/DDBJ databases">
        <authorList>
            <person name="de Groot N.N."/>
        </authorList>
    </citation>
    <scope>NUCLEOTIDE SEQUENCE [LARGE SCALE GENOMIC DNA]</scope>
    <source>
        <strain evidence="2 4">DSM 2895</strain>
    </source>
</reference>
<accession>A0A0D1V9V0</accession>
<dbReference type="AlphaFoldDB" id="A0A0D1V9V0"/>
<dbReference type="PATRIC" id="fig|47500.8.peg.6463"/>
<dbReference type="EMBL" id="LGUG01000013">
    <property type="protein sequence ID" value="KON84237.1"/>
    <property type="molecule type" value="Genomic_DNA"/>
</dbReference>
<dbReference type="RefSeq" id="WP_043065714.1">
    <property type="nucleotide sequence ID" value="NZ_BJOA01000096.1"/>
</dbReference>
<dbReference type="EMBL" id="FNED01000031">
    <property type="protein sequence ID" value="SDJ88725.1"/>
    <property type="molecule type" value="Genomic_DNA"/>
</dbReference>
<reference evidence="1 3" key="1">
    <citation type="submission" date="2015-07" db="EMBL/GenBank/DDBJ databases">
        <title>Fjat-14205 dsm 2895.</title>
        <authorList>
            <person name="Liu B."/>
            <person name="Wang J."/>
            <person name="Zhu Y."/>
            <person name="Liu G."/>
            <person name="Chen Q."/>
            <person name="Chen Z."/>
            <person name="Lan J."/>
            <person name="Che J."/>
            <person name="Ge C."/>
            <person name="Shi H."/>
            <person name="Pan Z."/>
            <person name="Liu X."/>
        </authorList>
    </citation>
    <scope>NUCLEOTIDE SEQUENCE [LARGE SCALE GENOMIC DNA]</scope>
    <source>
        <strain evidence="1 3">DSM 2895</strain>
    </source>
</reference>
<dbReference type="Proteomes" id="UP000182836">
    <property type="component" value="Unassembled WGS sequence"/>
</dbReference>
<dbReference type="InterPro" id="IPR036526">
    <property type="entry name" value="C-N_Hydrolase_sf"/>
</dbReference>
<gene>
    <name evidence="1" type="ORF">AF333_30320</name>
    <name evidence="2" type="ORF">SAMN04487909_13146</name>
</gene>